<keyword evidence="2" id="KW-1185">Reference proteome</keyword>
<reference evidence="1 2" key="1">
    <citation type="submission" date="2015-09" db="EMBL/GenBank/DDBJ databases">
        <title>Draft genome of the parasitic nematode Teladorsagia circumcincta isolate WARC Sus (inbred).</title>
        <authorList>
            <person name="Mitreva M."/>
        </authorList>
    </citation>
    <scope>NUCLEOTIDE SEQUENCE [LARGE SCALE GENOMIC DNA]</scope>
    <source>
        <strain evidence="1 2">S</strain>
    </source>
</reference>
<proteinExistence type="predicted"/>
<dbReference type="AlphaFoldDB" id="A0A2G9UKS6"/>
<evidence type="ECO:0000313" key="2">
    <source>
        <dbReference type="Proteomes" id="UP000230423"/>
    </source>
</evidence>
<organism evidence="1 2">
    <name type="scientific">Teladorsagia circumcincta</name>
    <name type="common">Brown stomach worm</name>
    <name type="synonym">Ostertagia circumcincta</name>
    <dbReference type="NCBI Taxonomy" id="45464"/>
    <lineage>
        <taxon>Eukaryota</taxon>
        <taxon>Metazoa</taxon>
        <taxon>Ecdysozoa</taxon>
        <taxon>Nematoda</taxon>
        <taxon>Chromadorea</taxon>
        <taxon>Rhabditida</taxon>
        <taxon>Rhabditina</taxon>
        <taxon>Rhabditomorpha</taxon>
        <taxon>Strongyloidea</taxon>
        <taxon>Trichostrongylidae</taxon>
        <taxon>Teladorsagia</taxon>
    </lineage>
</organism>
<gene>
    <name evidence="1" type="ORF">TELCIR_08068</name>
</gene>
<sequence>MAIVWWSITAAMFANVYLAIVVMEFDSVSWLISVTRRTHLHATRTPNVYTEKRSAHTSANVCEGSLETEFDVFLMLNLRRVVRSRVFVTLMLSAYSITKQTRLHACANQDLLVMEPIDVILRRCHVVRTVRFTPIAVNRTPLVDGNANAMLDIKEMDIFAVQ</sequence>
<evidence type="ECO:0000313" key="1">
    <source>
        <dbReference type="EMBL" id="PIO70090.1"/>
    </source>
</evidence>
<dbReference type="EMBL" id="KZ346398">
    <property type="protein sequence ID" value="PIO70090.1"/>
    <property type="molecule type" value="Genomic_DNA"/>
</dbReference>
<dbReference type="Proteomes" id="UP000230423">
    <property type="component" value="Unassembled WGS sequence"/>
</dbReference>
<accession>A0A2G9UKS6</accession>
<protein>
    <submittedName>
        <fullName evidence="1">Uncharacterized protein</fullName>
    </submittedName>
</protein>
<name>A0A2G9UKS6_TELCI</name>